<keyword evidence="2" id="KW-1185">Reference proteome</keyword>
<reference evidence="1 2" key="1">
    <citation type="journal article" date="2015" name="Genome Announc.">
        <title>Expanding the biotechnology potential of lactobacilli through comparative genomics of 213 strains and associated genera.</title>
        <authorList>
            <person name="Sun Z."/>
            <person name="Harris H.M."/>
            <person name="McCann A."/>
            <person name="Guo C."/>
            <person name="Argimon S."/>
            <person name="Zhang W."/>
            <person name="Yang X."/>
            <person name="Jeffery I.B."/>
            <person name="Cooney J.C."/>
            <person name="Kagawa T.F."/>
            <person name="Liu W."/>
            <person name="Song Y."/>
            <person name="Salvetti E."/>
            <person name="Wrobel A."/>
            <person name="Rasinkangas P."/>
            <person name="Parkhill J."/>
            <person name="Rea M.C."/>
            <person name="O'Sullivan O."/>
            <person name="Ritari J."/>
            <person name="Douillard F.P."/>
            <person name="Paul Ross R."/>
            <person name="Yang R."/>
            <person name="Briner A.E."/>
            <person name="Felis G.E."/>
            <person name="de Vos W.M."/>
            <person name="Barrangou R."/>
            <person name="Klaenhammer T.R."/>
            <person name="Caufield P.W."/>
            <person name="Cui Y."/>
            <person name="Zhang H."/>
            <person name="O'Toole P.W."/>
        </authorList>
    </citation>
    <scope>NUCLEOTIDE SEQUENCE [LARGE SCALE GENOMIC DNA]</scope>
    <source>
        <strain evidence="1 2">DSM 16230</strain>
    </source>
</reference>
<evidence type="ECO:0000313" key="2">
    <source>
        <dbReference type="Proteomes" id="UP000051166"/>
    </source>
</evidence>
<protein>
    <submittedName>
        <fullName evidence="1">Uncharacterized protein</fullName>
    </submittedName>
</protein>
<name>A0A0R1V899_9LACO</name>
<gene>
    <name evidence="1" type="ORF">FD50_GL000230</name>
</gene>
<comment type="caution">
    <text evidence="1">The sequence shown here is derived from an EMBL/GenBank/DDBJ whole genome shotgun (WGS) entry which is preliminary data.</text>
</comment>
<dbReference type="EMBL" id="AZFQ01000028">
    <property type="protein sequence ID" value="KRL99314.1"/>
    <property type="molecule type" value="Genomic_DNA"/>
</dbReference>
<dbReference type="AlphaFoldDB" id="A0A0R1V899"/>
<organism evidence="1 2">
    <name type="scientific">Liquorilactobacillus satsumensis DSM 16230 = JCM 12392</name>
    <dbReference type="NCBI Taxonomy" id="1423801"/>
    <lineage>
        <taxon>Bacteria</taxon>
        <taxon>Bacillati</taxon>
        <taxon>Bacillota</taxon>
        <taxon>Bacilli</taxon>
        <taxon>Lactobacillales</taxon>
        <taxon>Lactobacillaceae</taxon>
        <taxon>Liquorilactobacillus</taxon>
    </lineage>
</organism>
<dbReference type="STRING" id="1423801.FD50_GL000230"/>
<proteinExistence type="predicted"/>
<evidence type="ECO:0000313" key="1">
    <source>
        <dbReference type="EMBL" id="KRL99314.1"/>
    </source>
</evidence>
<accession>A0A0R1V899</accession>
<sequence length="59" mass="6607">MAATDNKIINAWMLKNELDKAAIDPHKNNKESPGKNGIITNPVSQKIIKNNTTYIIQFP</sequence>
<dbReference type="Proteomes" id="UP000051166">
    <property type="component" value="Unassembled WGS sequence"/>
</dbReference>